<evidence type="ECO:0000313" key="4">
    <source>
        <dbReference type="Proteomes" id="UP000703269"/>
    </source>
</evidence>
<evidence type="ECO:0000313" key="3">
    <source>
        <dbReference type="EMBL" id="GJE87232.1"/>
    </source>
</evidence>
<accession>A0A9P3G1E0</accession>
<feature type="transmembrane region" description="Helical" evidence="2">
    <location>
        <begin position="197"/>
        <end position="220"/>
    </location>
</feature>
<sequence>MGTAYRHDFVSLDSDAANAATNVSADILPVVLESLAFGFYTMLVILTSLVILRSHDKLVSRKTILLVVCAAMYAAAATHIGITLALLFATNGQLDMALCAADMACTSCASDASACPASQILDPGVLARPGVLATMPTALLSLNMILGDLVVLWRALVLWPRRRAVQVVSTTLVAGTLGMLGWVVVGDYGLQNYYSGSIALLTSWITNVWSTALITAASAASRCTLAGRIAHQGRGSSPDFRRVRRFVLPTLDPADHNLRHPRHRRMFCNLPSARQPRSTRGRDVGCAAGAPHRHRDPGYIPDCSHPAPQAVGLLRPAHAVPQQHADAPAAAQAGRAAANGPPGAHVVR</sequence>
<dbReference type="OrthoDB" id="3214103at2759"/>
<evidence type="ECO:0000256" key="2">
    <source>
        <dbReference type="SAM" id="Phobius"/>
    </source>
</evidence>
<feature type="transmembrane region" description="Helical" evidence="2">
    <location>
        <begin position="34"/>
        <end position="52"/>
    </location>
</feature>
<feature type="transmembrane region" description="Helical" evidence="2">
    <location>
        <begin position="165"/>
        <end position="185"/>
    </location>
</feature>
<dbReference type="Proteomes" id="UP000703269">
    <property type="component" value="Unassembled WGS sequence"/>
</dbReference>
<keyword evidence="2" id="KW-1133">Transmembrane helix</keyword>
<reference evidence="3 4" key="1">
    <citation type="submission" date="2021-08" db="EMBL/GenBank/DDBJ databases">
        <title>Draft Genome Sequence of Phanerochaete sordida strain YK-624.</title>
        <authorList>
            <person name="Mori T."/>
            <person name="Dohra H."/>
            <person name="Suzuki T."/>
            <person name="Kawagishi H."/>
            <person name="Hirai H."/>
        </authorList>
    </citation>
    <scope>NUCLEOTIDE SEQUENCE [LARGE SCALE GENOMIC DNA]</scope>
    <source>
        <strain evidence="3 4">YK-624</strain>
    </source>
</reference>
<dbReference type="AlphaFoldDB" id="A0A9P3G1E0"/>
<dbReference type="EMBL" id="BPQB01000006">
    <property type="protein sequence ID" value="GJE87232.1"/>
    <property type="molecule type" value="Genomic_DNA"/>
</dbReference>
<proteinExistence type="predicted"/>
<keyword evidence="4" id="KW-1185">Reference proteome</keyword>
<name>A0A9P3G1E0_9APHY</name>
<feature type="transmembrane region" description="Helical" evidence="2">
    <location>
        <begin position="131"/>
        <end position="153"/>
    </location>
</feature>
<keyword evidence="2" id="KW-0812">Transmembrane</keyword>
<feature type="transmembrane region" description="Helical" evidence="2">
    <location>
        <begin position="64"/>
        <end position="88"/>
    </location>
</feature>
<organism evidence="3 4">
    <name type="scientific">Phanerochaete sordida</name>
    <dbReference type="NCBI Taxonomy" id="48140"/>
    <lineage>
        <taxon>Eukaryota</taxon>
        <taxon>Fungi</taxon>
        <taxon>Dikarya</taxon>
        <taxon>Basidiomycota</taxon>
        <taxon>Agaricomycotina</taxon>
        <taxon>Agaricomycetes</taxon>
        <taxon>Polyporales</taxon>
        <taxon>Phanerochaetaceae</taxon>
        <taxon>Phanerochaete</taxon>
    </lineage>
</organism>
<gene>
    <name evidence="3" type="ORF">PsYK624_033150</name>
</gene>
<feature type="region of interest" description="Disordered" evidence="1">
    <location>
        <begin position="323"/>
        <end position="348"/>
    </location>
</feature>
<comment type="caution">
    <text evidence="3">The sequence shown here is derived from an EMBL/GenBank/DDBJ whole genome shotgun (WGS) entry which is preliminary data.</text>
</comment>
<keyword evidence="2" id="KW-0472">Membrane</keyword>
<protein>
    <submittedName>
        <fullName evidence="3">Uncharacterized protein</fullName>
    </submittedName>
</protein>
<evidence type="ECO:0000256" key="1">
    <source>
        <dbReference type="SAM" id="MobiDB-lite"/>
    </source>
</evidence>